<protein>
    <submittedName>
        <fullName evidence="2">Uncharacterized protein</fullName>
    </submittedName>
</protein>
<dbReference type="RefSeq" id="WP_180552396.1">
    <property type="nucleotide sequence ID" value="NZ_JACCPZ010000033.1"/>
</dbReference>
<evidence type="ECO:0000256" key="1">
    <source>
        <dbReference type="SAM" id="MobiDB-lite"/>
    </source>
</evidence>
<gene>
    <name evidence="2" type="ORF">BDD16_001459</name>
</gene>
<proteinExistence type="predicted"/>
<dbReference type="AlphaFoldDB" id="A0A7Y9U516"/>
<reference evidence="2 3" key="1">
    <citation type="submission" date="2020-07" db="EMBL/GenBank/DDBJ databases">
        <title>Genomic Encyclopedia of Archaeal and Bacterial Type Strains, Phase II (KMG-II): from individual species to whole genera.</title>
        <authorList>
            <person name="Goeker M."/>
        </authorList>
    </citation>
    <scope>NUCLEOTIDE SEQUENCE [LARGE SCALE GENOMIC DNA]</scope>
    <source>
        <strain evidence="2 3">DSM 21226</strain>
    </source>
</reference>
<sequence>MSAPSARTVQACTACGMIDGISATRTPMTVAVRLTSLHRRRLREVWRSAGWPAQDIVEAELLAMGLLERQHDAAGRCTLRVTDAGIQTLAESAALNRAARSDHETLVEQVAQAMVREGRIAWRGLSLRARVVTGEVEGWQMAMPDVFSVRHTSVAAYLQPVVHEIKVRRADLLADLRRPAKRAAYLDMAGAVVYVLAEGIGRADEVPPECGVMEMRAGVLETLRPAPVRALPHEAGLPFAVWMALARATPVPMPESEQRRLGEDLSTLPDDLPDQA</sequence>
<feature type="region of interest" description="Disordered" evidence="1">
    <location>
        <begin position="253"/>
        <end position="276"/>
    </location>
</feature>
<accession>A0A7Y9U516</accession>
<organism evidence="2 3">
    <name type="scientific">Sphaerotilus montanus</name>
    <dbReference type="NCBI Taxonomy" id="522889"/>
    <lineage>
        <taxon>Bacteria</taxon>
        <taxon>Pseudomonadati</taxon>
        <taxon>Pseudomonadota</taxon>
        <taxon>Betaproteobacteria</taxon>
        <taxon>Burkholderiales</taxon>
        <taxon>Sphaerotilaceae</taxon>
        <taxon>Sphaerotilus</taxon>
    </lineage>
</organism>
<dbReference type="Proteomes" id="UP000518288">
    <property type="component" value="Unassembled WGS sequence"/>
</dbReference>
<dbReference type="EMBL" id="JACCFH010000001">
    <property type="protein sequence ID" value="NYG32473.1"/>
    <property type="molecule type" value="Genomic_DNA"/>
</dbReference>
<evidence type="ECO:0000313" key="3">
    <source>
        <dbReference type="Proteomes" id="UP000518288"/>
    </source>
</evidence>
<evidence type="ECO:0000313" key="2">
    <source>
        <dbReference type="EMBL" id="NYG32473.1"/>
    </source>
</evidence>
<name>A0A7Y9U516_9BURK</name>
<comment type="caution">
    <text evidence="2">The sequence shown here is derived from an EMBL/GenBank/DDBJ whole genome shotgun (WGS) entry which is preliminary data.</text>
</comment>
<keyword evidence="3" id="KW-1185">Reference proteome</keyword>